<dbReference type="Proteomes" id="UP001597063">
    <property type="component" value="Unassembled WGS sequence"/>
</dbReference>
<evidence type="ECO:0000256" key="1">
    <source>
        <dbReference type="ARBA" id="ARBA00022729"/>
    </source>
</evidence>
<keyword evidence="6" id="KW-1185">Reference proteome</keyword>
<dbReference type="Pfam" id="PF01839">
    <property type="entry name" value="FG-GAP"/>
    <property type="match status" value="6"/>
</dbReference>
<keyword evidence="2" id="KW-0677">Repeat</keyword>
<dbReference type="PRINTS" id="PR01185">
    <property type="entry name" value="INTEGRINA"/>
</dbReference>
<accession>A0ABW2XED8</accession>
<proteinExistence type="predicted"/>
<dbReference type="EMBL" id="JBHTGP010000004">
    <property type="protein sequence ID" value="MFD0684816.1"/>
    <property type="molecule type" value="Genomic_DNA"/>
</dbReference>
<evidence type="ECO:0000313" key="6">
    <source>
        <dbReference type="Proteomes" id="UP001597063"/>
    </source>
</evidence>
<evidence type="ECO:0000256" key="2">
    <source>
        <dbReference type="ARBA" id="ARBA00022737"/>
    </source>
</evidence>
<dbReference type="PANTHER" id="PTHR23220">
    <property type="entry name" value="INTEGRIN ALPHA"/>
    <property type="match status" value="1"/>
</dbReference>
<dbReference type="InterPro" id="IPR013519">
    <property type="entry name" value="Int_alpha_beta-p"/>
</dbReference>
<dbReference type="SUPFAM" id="SSF69318">
    <property type="entry name" value="Integrin alpha N-terminal domain"/>
    <property type="match status" value="2"/>
</dbReference>
<protein>
    <submittedName>
        <fullName evidence="5">FG-GAP-like repeat-containing protein</fullName>
    </submittedName>
</protein>
<feature type="region of interest" description="Disordered" evidence="4">
    <location>
        <begin position="48"/>
        <end position="67"/>
    </location>
</feature>
<name>A0ABW2XED8_9ACTN</name>
<dbReference type="Gene3D" id="2.130.10.130">
    <property type="entry name" value="Integrin alpha, N-terminal"/>
    <property type="match status" value="3"/>
</dbReference>
<gene>
    <name evidence="5" type="ORF">ACFQZM_09930</name>
</gene>
<keyword evidence="3" id="KW-0325">Glycoprotein</keyword>
<dbReference type="PANTHER" id="PTHR23220:SF118">
    <property type="entry name" value="INTEGRIN ALPHA-X"/>
    <property type="match status" value="1"/>
</dbReference>
<evidence type="ECO:0000313" key="5">
    <source>
        <dbReference type="EMBL" id="MFD0684816.1"/>
    </source>
</evidence>
<reference evidence="6" key="1">
    <citation type="journal article" date="2019" name="Int. J. Syst. Evol. Microbiol.">
        <title>The Global Catalogue of Microorganisms (GCM) 10K type strain sequencing project: providing services to taxonomists for standard genome sequencing and annotation.</title>
        <authorList>
            <consortium name="The Broad Institute Genomics Platform"/>
            <consortium name="The Broad Institute Genome Sequencing Center for Infectious Disease"/>
            <person name="Wu L."/>
            <person name="Ma J."/>
        </authorList>
    </citation>
    <scope>NUCLEOTIDE SEQUENCE [LARGE SCALE GENOMIC DNA]</scope>
    <source>
        <strain evidence="6">JCM 9371</strain>
    </source>
</reference>
<evidence type="ECO:0000256" key="4">
    <source>
        <dbReference type="SAM" id="MobiDB-lite"/>
    </source>
</evidence>
<dbReference type="InterPro" id="IPR013517">
    <property type="entry name" value="FG-GAP"/>
</dbReference>
<evidence type="ECO:0000256" key="3">
    <source>
        <dbReference type="ARBA" id="ARBA00023180"/>
    </source>
</evidence>
<sequence length="482" mass="47749">MSPADVPRHRSARLAATVALVAAAGASAPPVASRHVPLPAAVRVTAATGKAPTGECRPGAPSDFDGDGTPDLAAGAPYATVRGRFRAGAVGVRRAAGVTWLSREGAARAGDGFGASLAAGDFDRDGCADLAVGLPDAVPGRRATGAEGGGAVQIFAGSPDGLRPGPLLTVRSLHRRSGTDRFGASLAAADLDRDRDDELVVGAPGLAGGGGVAVFGLRGRGLRPGPLLTQRTSWIGQRASETDGFGTVLAAGDFDGDRRAEIAAGAPGDGSRGAGTVTVLDPLERSARYVVQDGSGVAGTAERADGFGSALAAADFDGDGRDDLAVGSPGENREETAAYAEGAVQVLAGPSMRQLGPTFTGRSRGGPFDHFGDALAAADLTGDGVPDLAVGAPGRSAVRILRGARGTGPTGRGALTIGSPFGPSARFGDTLSVTGRGRRATLVIGAPGAYAFGGAVTVLPALASRPASLPFPARGLTGFAFP</sequence>
<dbReference type="SMART" id="SM00191">
    <property type="entry name" value="Int_alpha"/>
    <property type="match status" value="7"/>
</dbReference>
<dbReference type="PROSITE" id="PS51470">
    <property type="entry name" value="FG_GAP"/>
    <property type="match status" value="3"/>
</dbReference>
<organism evidence="5 6">
    <name type="scientific">Actinomadura fibrosa</name>
    <dbReference type="NCBI Taxonomy" id="111802"/>
    <lineage>
        <taxon>Bacteria</taxon>
        <taxon>Bacillati</taxon>
        <taxon>Actinomycetota</taxon>
        <taxon>Actinomycetes</taxon>
        <taxon>Streptosporangiales</taxon>
        <taxon>Thermomonosporaceae</taxon>
        <taxon>Actinomadura</taxon>
    </lineage>
</organism>
<dbReference type="InterPro" id="IPR000413">
    <property type="entry name" value="Integrin_alpha"/>
</dbReference>
<keyword evidence="1" id="KW-0732">Signal</keyword>
<dbReference type="RefSeq" id="WP_131760992.1">
    <property type="nucleotide sequence ID" value="NZ_CAACUY010000140.1"/>
</dbReference>
<dbReference type="InterPro" id="IPR028994">
    <property type="entry name" value="Integrin_alpha_N"/>
</dbReference>
<comment type="caution">
    <text evidence="5">The sequence shown here is derived from an EMBL/GenBank/DDBJ whole genome shotgun (WGS) entry which is preliminary data.</text>
</comment>